<dbReference type="Proteomes" id="UP000321577">
    <property type="component" value="Unassembled WGS sequence"/>
</dbReference>
<dbReference type="EMBL" id="BKAG01000008">
    <property type="protein sequence ID" value="GEP42195.1"/>
    <property type="molecule type" value="Genomic_DNA"/>
</dbReference>
<keyword evidence="1" id="KW-0732">Signal</keyword>
<keyword evidence="3" id="KW-1185">Reference proteome</keyword>
<dbReference type="AlphaFoldDB" id="A0A512M631"/>
<evidence type="ECO:0000256" key="1">
    <source>
        <dbReference type="SAM" id="SignalP"/>
    </source>
</evidence>
<protein>
    <recommendedName>
        <fullName evidence="4">Glycine zipper domain-containing protein</fullName>
    </recommendedName>
</protein>
<sequence>MTSLRLLTMIPLASALLLSSCVVAPYGPGCAYHQPCGYPGGGYGGGGYAPPAQGTVGGALLGAAAGGIIGHQSGRGLEGAALGGVLGALAGRVMETSRQDSYYQPAYYNPPQPAYQPDYDDDYDYGYNDSYAY</sequence>
<gene>
    <name evidence="2" type="ORF">BGE01nite_14860</name>
</gene>
<dbReference type="GO" id="GO:0019867">
    <property type="term" value="C:outer membrane"/>
    <property type="evidence" value="ECO:0007669"/>
    <property type="project" value="InterPro"/>
</dbReference>
<evidence type="ECO:0000313" key="3">
    <source>
        <dbReference type="Proteomes" id="UP000321577"/>
    </source>
</evidence>
<evidence type="ECO:0000313" key="2">
    <source>
        <dbReference type="EMBL" id="GEP42195.1"/>
    </source>
</evidence>
<comment type="caution">
    <text evidence="2">The sequence shown here is derived from an EMBL/GenBank/DDBJ whole genome shotgun (WGS) entry which is preliminary data.</text>
</comment>
<organism evidence="2 3">
    <name type="scientific">Brevifollis gellanilyticus</name>
    <dbReference type="NCBI Taxonomy" id="748831"/>
    <lineage>
        <taxon>Bacteria</taxon>
        <taxon>Pseudomonadati</taxon>
        <taxon>Verrucomicrobiota</taxon>
        <taxon>Verrucomicrobiia</taxon>
        <taxon>Verrucomicrobiales</taxon>
        <taxon>Verrucomicrobiaceae</taxon>
    </lineage>
</organism>
<name>A0A512M631_9BACT</name>
<dbReference type="PROSITE" id="PS51257">
    <property type="entry name" value="PROKAR_LIPOPROTEIN"/>
    <property type="match status" value="1"/>
</dbReference>
<feature type="chain" id="PRO_5021829800" description="Glycine zipper domain-containing protein" evidence="1">
    <location>
        <begin position="25"/>
        <end position="133"/>
    </location>
</feature>
<evidence type="ECO:0008006" key="4">
    <source>
        <dbReference type="Google" id="ProtNLM"/>
    </source>
</evidence>
<reference evidence="2 3" key="1">
    <citation type="submission" date="2019-07" db="EMBL/GenBank/DDBJ databases">
        <title>Whole genome shotgun sequence of Brevifollis gellanilyticus NBRC 108608.</title>
        <authorList>
            <person name="Hosoyama A."/>
            <person name="Uohara A."/>
            <person name="Ohji S."/>
            <person name="Ichikawa N."/>
        </authorList>
    </citation>
    <scope>NUCLEOTIDE SEQUENCE [LARGE SCALE GENOMIC DNA]</scope>
    <source>
        <strain evidence="2 3">NBRC 108608</strain>
    </source>
</reference>
<proteinExistence type="predicted"/>
<feature type="signal peptide" evidence="1">
    <location>
        <begin position="1"/>
        <end position="24"/>
    </location>
</feature>
<dbReference type="RefSeq" id="WP_146849798.1">
    <property type="nucleotide sequence ID" value="NZ_BKAG01000008.1"/>
</dbReference>
<accession>A0A512M631</accession>